<dbReference type="PANTHER" id="PTHR12170:SF3">
    <property type="entry name" value="GH10162P"/>
    <property type="match status" value="1"/>
</dbReference>
<dbReference type="Gene3D" id="3.30.40.10">
    <property type="entry name" value="Zinc/RING finger domain, C3HC4 (zinc finger)"/>
    <property type="match status" value="1"/>
</dbReference>
<evidence type="ECO:0000256" key="8">
    <source>
        <dbReference type="ARBA" id="ARBA00080744"/>
    </source>
</evidence>
<dbReference type="FunFam" id="3.30.40.10:FF:000143">
    <property type="entry name" value="Regulator of gluconeogenesis Rmd5"/>
    <property type="match status" value="1"/>
</dbReference>
<evidence type="ECO:0000256" key="1">
    <source>
        <dbReference type="ARBA" id="ARBA00004496"/>
    </source>
</evidence>
<dbReference type="Proteomes" id="UP000620104">
    <property type="component" value="Unassembled WGS sequence"/>
</dbReference>
<dbReference type="GO" id="GO:0008270">
    <property type="term" value="F:zinc ion binding"/>
    <property type="evidence" value="ECO:0007669"/>
    <property type="project" value="UniProtKB-KW"/>
</dbReference>
<dbReference type="InterPro" id="IPR044063">
    <property type="entry name" value="ZF_RING_GID"/>
</dbReference>
<evidence type="ECO:0000256" key="5">
    <source>
        <dbReference type="ARBA" id="ARBA00022833"/>
    </source>
</evidence>
<evidence type="ECO:0000256" key="3">
    <source>
        <dbReference type="ARBA" id="ARBA00022723"/>
    </source>
</evidence>
<dbReference type="OrthoDB" id="1933281at2759"/>
<keyword evidence="4 9" id="KW-0863">Zinc-finger</keyword>
<keyword evidence="3" id="KW-0479">Metal-binding</keyword>
<accession>A0A8H3TQT1</accession>
<dbReference type="CDD" id="cd16652">
    <property type="entry name" value="dRING_Rmd5p-like"/>
    <property type="match status" value="1"/>
</dbReference>
<evidence type="ECO:0000256" key="4">
    <source>
        <dbReference type="ARBA" id="ARBA00022771"/>
    </source>
</evidence>
<name>A0A8H3TQT1_9TREE</name>
<dbReference type="Pfam" id="PF10607">
    <property type="entry name" value="CTLH"/>
    <property type="match status" value="1"/>
</dbReference>
<dbReference type="GO" id="GO:0005634">
    <property type="term" value="C:nucleus"/>
    <property type="evidence" value="ECO:0007669"/>
    <property type="project" value="TreeGrafter"/>
</dbReference>
<evidence type="ECO:0000313" key="12">
    <source>
        <dbReference type="Proteomes" id="UP000620104"/>
    </source>
</evidence>
<dbReference type="AlphaFoldDB" id="A0A8H3TQT1"/>
<dbReference type="GO" id="GO:0061630">
    <property type="term" value="F:ubiquitin protein ligase activity"/>
    <property type="evidence" value="ECO:0007669"/>
    <property type="project" value="InterPro"/>
</dbReference>
<organism evidence="11 12">
    <name type="scientific">Naganishia liquefaciens</name>
    <dbReference type="NCBI Taxonomy" id="104408"/>
    <lineage>
        <taxon>Eukaryota</taxon>
        <taxon>Fungi</taxon>
        <taxon>Dikarya</taxon>
        <taxon>Basidiomycota</taxon>
        <taxon>Agaricomycotina</taxon>
        <taxon>Tremellomycetes</taxon>
        <taxon>Filobasidiales</taxon>
        <taxon>Filobasidiaceae</taxon>
        <taxon>Naganishia</taxon>
    </lineage>
</organism>
<dbReference type="PANTHER" id="PTHR12170">
    <property type="entry name" value="MACROPHAGE ERYTHROBLAST ATTACHER-RELATED"/>
    <property type="match status" value="1"/>
</dbReference>
<dbReference type="InterPro" id="IPR037683">
    <property type="entry name" value="Rmd5_dRing"/>
</dbReference>
<dbReference type="InterPro" id="IPR013083">
    <property type="entry name" value="Znf_RING/FYVE/PHD"/>
</dbReference>
<keyword evidence="12" id="KW-1185">Reference proteome</keyword>
<dbReference type="InterPro" id="IPR045098">
    <property type="entry name" value="Fyv10_fam"/>
</dbReference>
<evidence type="ECO:0000256" key="9">
    <source>
        <dbReference type="PROSITE-ProRule" id="PRU01215"/>
    </source>
</evidence>
<gene>
    <name evidence="11" type="ORF">NliqN6_1907</name>
</gene>
<evidence type="ECO:0000256" key="2">
    <source>
        <dbReference type="ARBA" id="ARBA00022490"/>
    </source>
</evidence>
<proteinExistence type="inferred from homology"/>
<evidence type="ECO:0000256" key="6">
    <source>
        <dbReference type="ARBA" id="ARBA00061136"/>
    </source>
</evidence>
<dbReference type="GO" id="GO:0043161">
    <property type="term" value="P:proteasome-mediated ubiquitin-dependent protein catabolic process"/>
    <property type="evidence" value="ECO:0007669"/>
    <property type="project" value="InterPro"/>
</dbReference>
<sequence>MATTSSQELLAELDKLEKLAQSGAARVTKASKPSSTAALVDILTALEEALEKAQHEAEQGETPLPLLAKNLAGETEKRRAEVDKGLKEWYAGLSKVGKAIDKNFDSKLLEISKTYDNPTPLFSDDDARKAMDEVILTSMIRRGAFDSARLLQQDMKVELDERTVQLSEQLHRTMADLASGNVESALQWTSKHHAYLSSGPHPSALPFYLHRARFISLLLNPPPPVMSIVDPNGPIKQQIPAALQYARDHLFPYLPFHSDEIFHLLGAIVYAPSTWADNNYADLLSPQLEAPALIPYFKIEFCRLHGWPKEDPLDVLVELGSNGTLIKIDKARTMLKDRIGDVRTWDELPISLPLPLSKRYHSVFACPVSKEQATDANPPKMLVCGHVIAQDSLTKLSKHGRRSVKCPYCPQETANGTAVRLYF</sequence>
<dbReference type="PROSITE" id="PS51867">
    <property type="entry name" value="ZF_RING_GID"/>
    <property type="match status" value="1"/>
</dbReference>
<dbReference type="EMBL" id="BLZA01000011">
    <property type="protein sequence ID" value="GHJ85505.1"/>
    <property type="molecule type" value="Genomic_DNA"/>
</dbReference>
<dbReference type="SUPFAM" id="SSF57850">
    <property type="entry name" value="RING/U-box"/>
    <property type="match status" value="1"/>
</dbReference>
<feature type="domain" description="RING-Gid-type" evidence="10">
    <location>
        <begin position="366"/>
        <end position="409"/>
    </location>
</feature>
<dbReference type="GO" id="GO:0034657">
    <property type="term" value="C:GID complex"/>
    <property type="evidence" value="ECO:0007669"/>
    <property type="project" value="TreeGrafter"/>
</dbReference>
<dbReference type="Pfam" id="PF13445">
    <property type="entry name" value="zf-RING_UBOX"/>
    <property type="match status" value="1"/>
</dbReference>
<keyword evidence="5" id="KW-0862">Zinc</keyword>
<dbReference type="InterPro" id="IPR024964">
    <property type="entry name" value="CTLH/CRA"/>
</dbReference>
<dbReference type="InterPro" id="IPR027370">
    <property type="entry name" value="Znf-RING_euk"/>
</dbReference>
<reference evidence="11" key="1">
    <citation type="submission" date="2020-07" db="EMBL/GenBank/DDBJ databases">
        <title>Draft Genome Sequence of a Deep-Sea Yeast, Naganishia (Cryptococcus) liquefaciens strain N6.</title>
        <authorList>
            <person name="Han Y.W."/>
            <person name="Kajitani R."/>
            <person name="Morimoto H."/>
            <person name="Parhat M."/>
            <person name="Tsubouchi H."/>
            <person name="Bakenova O."/>
            <person name="Ogata M."/>
            <person name="Argunhan B."/>
            <person name="Aoki R."/>
            <person name="Kajiwara S."/>
            <person name="Itoh T."/>
            <person name="Iwasaki H."/>
        </authorList>
    </citation>
    <scope>NUCLEOTIDE SEQUENCE</scope>
    <source>
        <strain evidence="11">N6</strain>
    </source>
</reference>
<feature type="zinc finger region" description="RING-Gid-type" evidence="9">
    <location>
        <begin position="366"/>
        <end position="409"/>
    </location>
</feature>
<comment type="similarity">
    <text evidence="6">Belongs to the RMD5/GID2 family.</text>
</comment>
<comment type="subcellular location">
    <subcellularLocation>
        <location evidence="1">Cytoplasm</location>
    </subcellularLocation>
</comment>
<evidence type="ECO:0000256" key="7">
    <source>
        <dbReference type="ARBA" id="ARBA00075398"/>
    </source>
</evidence>
<comment type="caution">
    <text evidence="11">The sequence shown here is derived from an EMBL/GenBank/DDBJ whole genome shotgun (WGS) entry which is preliminary data.</text>
</comment>
<dbReference type="GO" id="GO:0005737">
    <property type="term" value="C:cytoplasm"/>
    <property type="evidence" value="ECO:0007669"/>
    <property type="project" value="UniProtKB-SubCell"/>
</dbReference>
<evidence type="ECO:0000313" key="11">
    <source>
        <dbReference type="EMBL" id="GHJ85505.1"/>
    </source>
</evidence>
<keyword evidence="2" id="KW-0963">Cytoplasm</keyword>
<protein>
    <recommendedName>
        <fullName evidence="8">GID complex catalytic subunit 2</fullName>
    </recommendedName>
    <alternativeName>
        <fullName evidence="7">Glucose-induced degradation protein 2</fullName>
    </alternativeName>
</protein>
<evidence type="ECO:0000259" key="10">
    <source>
        <dbReference type="PROSITE" id="PS51867"/>
    </source>
</evidence>